<reference evidence="3 4" key="1">
    <citation type="journal article" date="2013" name="Genome Announc.">
        <title>Genome Sequence of the Polycyclic Aromatic Hydrocarbon-Degrading Bacterium Strain Marinobacter nanhaiticus D15-8WT.</title>
        <authorList>
            <person name="Cui Z."/>
            <person name="Gao W."/>
            <person name="Li Q."/>
            <person name="Xu G."/>
            <person name="Zheng L."/>
        </authorList>
    </citation>
    <scope>NUCLEOTIDE SEQUENCE [LARGE SCALE GENOMIC DNA]</scope>
    <source>
        <strain evidence="3 4">D15-8W</strain>
    </source>
</reference>
<dbReference type="InterPro" id="IPR011250">
    <property type="entry name" value="OMP/PagP_B-barrel"/>
</dbReference>
<dbReference type="SUPFAM" id="SSF56925">
    <property type="entry name" value="OMPA-like"/>
    <property type="match status" value="1"/>
</dbReference>
<dbReference type="AlphaFoldDB" id="N6WXW7"/>
<dbReference type="InterPro" id="IPR027385">
    <property type="entry name" value="Beta-barrel_OMP"/>
</dbReference>
<evidence type="ECO:0000256" key="1">
    <source>
        <dbReference type="ARBA" id="ARBA00022729"/>
    </source>
</evidence>
<dbReference type="Proteomes" id="UP000013165">
    <property type="component" value="Unassembled WGS sequence"/>
</dbReference>
<dbReference type="OrthoDB" id="6077429at2"/>
<evidence type="ECO:0000259" key="2">
    <source>
        <dbReference type="Pfam" id="PF13505"/>
    </source>
</evidence>
<organism evidence="3 4">
    <name type="scientific">Marinobacter nanhaiticus D15-8W</name>
    <dbReference type="NCBI Taxonomy" id="626887"/>
    <lineage>
        <taxon>Bacteria</taxon>
        <taxon>Pseudomonadati</taxon>
        <taxon>Pseudomonadota</taxon>
        <taxon>Gammaproteobacteria</taxon>
        <taxon>Pseudomonadales</taxon>
        <taxon>Marinobacteraceae</taxon>
        <taxon>Marinobacter</taxon>
    </lineage>
</organism>
<evidence type="ECO:0000313" key="4">
    <source>
        <dbReference type="Proteomes" id="UP000013165"/>
    </source>
</evidence>
<keyword evidence="4" id="KW-1185">Reference proteome</keyword>
<evidence type="ECO:0000313" key="3">
    <source>
        <dbReference type="EMBL" id="ENO15932.2"/>
    </source>
</evidence>
<feature type="domain" description="Outer membrane protein beta-barrel" evidence="2">
    <location>
        <begin position="27"/>
        <end position="230"/>
    </location>
</feature>
<comment type="caution">
    <text evidence="3">The sequence shown here is derived from an EMBL/GenBank/DDBJ whole genome shotgun (WGS) entry which is preliminary data.</text>
</comment>
<dbReference type="eggNOG" id="COG3637">
    <property type="taxonomic scope" value="Bacteria"/>
</dbReference>
<dbReference type="EMBL" id="APLQ01000011">
    <property type="protein sequence ID" value="ENO15932.2"/>
    <property type="molecule type" value="Genomic_DNA"/>
</dbReference>
<gene>
    <name evidence="3" type="ORF">J057_11286</name>
</gene>
<dbReference type="Pfam" id="PF13505">
    <property type="entry name" value="OMP_b-brl"/>
    <property type="match status" value="1"/>
</dbReference>
<proteinExistence type="predicted"/>
<protein>
    <submittedName>
        <fullName evidence="3">Porin family protein</fullName>
    </submittedName>
</protein>
<dbReference type="HOGENOM" id="CLU_1254166_0_0_6"/>
<dbReference type="Gene3D" id="2.40.160.20">
    <property type="match status" value="1"/>
</dbReference>
<dbReference type="PATRIC" id="fig|626887.3.peg.2265"/>
<sequence>MEFQKLRAFVHERMLFRLTRLFVVTGLLFPLSVLADRAHSWDMSVHLLGNFHESSKGKNGSRLNIDSSIGLGFDGGYNVNEHLKLGAELSFLSPDYTATIGVDGGMRQKIDAEMDVFNGQLYGAWNFLQGPLTPYVRAGLGWTYIDSNIVTNDVPAGVCWWDPWWGYVCSEFYNTYDDTRFSYGGGLGVRYDLDRQYYIQGGVDHYEMTGSGLGSDPDFGIWRVEFGWRFGGR</sequence>
<dbReference type="RefSeq" id="WP_051079765.1">
    <property type="nucleotide sequence ID" value="NZ_AP028878.1"/>
</dbReference>
<accession>N6WXW7</accession>
<keyword evidence="1" id="KW-0732">Signal</keyword>
<name>N6WXW7_9GAMM</name>